<dbReference type="EC" id="6.3.2.-" evidence="7"/>
<keyword evidence="9" id="KW-1185">Reference proteome</keyword>
<dbReference type="Pfam" id="PF04183">
    <property type="entry name" value="IucA_IucC"/>
    <property type="match status" value="1"/>
</dbReference>
<organism evidence="7">
    <name type="scientific">Staphylococcus schleiferi</name>
    <dbReference type="NCBI Taxonomy" id="1295"/>
    <lineage>
        <taxon>Bacteria</taxon>
        <taxon>Bacillati</taxon>
        <taxon>Bacillota</taxon>
        <taxon>Bacilli</taxon>
        <taxon>Bacillales</taxon>
        <taxon>Staphylococcaceae</taxon>
        <taxon>Staphylococcus</taxon>
    </lineage>
</organism>
<dbReference type="InterPro" id="IPR022770">
    <property type="entry name" value="IucA/IucC-like_C"/>
</dbReference>
<evidence type="ECO:0000313" key="6">
    <source>
        <dbReference type="EMBL" id="NHA34366.1"/>
    </source>
</evidence>
<evidence type="ECO:0000313" key="7">
    <source>
        <dbReference type="EMBL" id="SUM87626.1"/>
    </source>
</evidence>
<evidence type="ECO:0000256" key="1">
    <source>
        <dbReference type="ARBA" id="ARBA00004924"/>
    </source>
</evidence>
<comment type="pathway">
    <text evidence="1">Siderophore biosynthesis.</text>
</comment>
<reference evidence="6 9" key="1">
    <citation type="submission" date="2018-01" db="EMBL/GenBank/DDBJ databases">
        <title>Complete genome sequence of Staphylococcus Scheliferi isolated from human.</title>
        <authorList>
            <person name="Abouelkhair M.A."/>
            <person name="Bemis D.A."/>
            <person name="Kania S.A."/>
        </authorList>
    </citation>
    <scope>NUCLEOTIDE SEQUENCE [LARGE SCALE GENOMIC DNA]</scope>
    <source>
        <strain evidence="6 9">ATCC 43808</strain>
    </source>
</reference>
<dbReference type="GO" id="GO:0019290">
    <property type="term" value="P:siderophore biosynthetic process"/>
    <property type="evidence" value="ECO:0007669"/>
    <property type="project" value="InterPro"/>
</dbReference>
<dbReference type="InterPro" id="IPR007310">
    <property type="entry name" value="Aerobactin_biosyn_IucA/IucC_N"/>
</dbReference>
<evidence type="ECO:0000313" key="8">
    <source>
        <dbReference type="Proteomes" id="UP000264146"/>
    </source>
</evidence>
<sequence length="656" mass="75806">MNKERNQQKTDILLTKDEQECFQTLVEIDSNWAQLFKENILSSRDKITARLMASIYRENLVGGFDHCEIKEAQHFQNCAIPAGQLLCIHFTYTGRILFAKIKGQHAFNRIDLEGPFYWYHESGEDKRVLHPNEILDVIIQEDTQYDGEAAKQFRDDLENSAAHMALALSYQAQHPLNDFPTLLEYIEAQNDRYLTSEQLVIEGHPVHPGAKLRKGMTAKETICYSSEYQHGIPMQFILIHRDYARTMSAHSNYAEVVYGAFEGLKEIAQNQLEASSQSLNNYVPLIVHPWQYAHIITEEYQDAISQQIIVPLTYQQNYYAGLSFRTLMPEKPEQTPHIKLSTNVHITGEIRTLSEQTTHNGPLMTNILTHIAHNDPLFKDVATQAVPELAGAHFYHPNDEDSAYQEQRSEQLGTLYRENIYDLLDDNALALIPSSFVVNKPGEYRTLVIELIERFAAHQGRSVDMSQLCQDWFAPYARALIDYVVPLLVKYGIALEAHLQNTIAVFDDRTGAFQQMLIRDFEGLRIDQQQLSSMGYDTSDFHEKSRILTESQTSVFNKAFYSTIQNHLGEIVAAIAYYYKDEQLENKLWQIVQTQIQQCFDRIKQTEMNQERINTIYQTFFNPVIDYKCVTTMRLIDEAHHYTYIKVDNPLHMTSE</sequence>
<reference evidence="5 8" key="3">
    <citation type="submission" date="2020-11" db="EMBL/GenBank/DDBJ databases">
        <authorList>
            <consortium name="Pathogen Informatics"/>
        </authorList>
    </citation>
    <scope>NUCLEOTIDE SEQUENCE [LARGE SCALE GENOMIC DNA]</scope>
    <source>
        <strain evidence="5 8">NCTC12218</strain>
    </source>
</reference>
<evidence type="ECO:0000313" key="9">
    <source>
        <dbReference type="Proteomes" id="UP000572988"/>
    </source>
</evidence>
<name>A0A7Z7VWP0_STASC</name>
<dbReference type="RefSeq" id="WP_016426391.1">
    <property type="nucleotide sequence ID" value="NZ_CABKRV010000002.1"/>
</dbReference>
<dbReference type="Proteomes" id="UP000572988">
    <property type="component" value="Unassembled WGS sequence"/>
</dbReference>
<dbReference type="Proteomes" id="UP000264146">
    <property type="component" value="Chromosome"/>
</dbReference>
<dbReference type="PANTHER" id="PTHR34384">
    <property type="entry name" value="L-2,3-DIAMINOPROPANOATE--CITRATE LIGASE"/>
    <property type="match status" value="1"/>
</dbReference>
<dbReference type="EMBL" id="POVK01000023">
    <property type="protein sequence ID" value="NHA34366.1"/>
    <property type="molecule type" value="Genomic_DNA"/>
</dbReference>
<dbReference type="AlphaFoldDB" id="A0A7Z7VWP0"/>
<dbReference type="InterPro" id="IPR037455">
    <property type="entry name" value="LucA/IucC-like"/>
</dbReference>
<evidence type="ECO:0000256" key="2">
    <source>
        <dbReference type="ARBA" id="ARBA00007832"/>
    </source>
</evidence>
<dbReference type="EMBL" id="UHEF01000001">
    <property type="protein sequence ID" value="SUM87626.1"/>
    <property type="molecule type" value="Genomic_DNA"/>
</dbReference>
<comment type="similarity">
    <text evidence="2">Belongs to the IucA/IucC family.</text>
</comment>
<evidence type="ECO:0000313" key="5">
    <source>
        <dbReference type="EMBL" id="CAD7359112.1"/>
    </source>
</evidence>
<protein>
    <submittedName>
        <fullName evidence="6">IucA/IucC family siderophore biosynthesis protein</fullName>
    </submittedName>
    <submittedName>
        <fullName evidence="7">Siderophore synthetase superfamily, group B</fullName>
        <ecNumber evidence="7">6.3.2.-</ecNumber>
    </submittedName>
</protein>
<proteinExistence type="inferred from homology"/>
<dbReference type="EMBL" id="LR962863">
    <property type="protein sequence ID" value="CAD7359112.1"/>
    <property type="molecule type" value="Genomic_DNA"/>
</dbReference>
<feature type="domain" description="Aerobactin siderophore biosynthesis IucA/IucC-like C-terminal" evidence="4">
    <location>
        <begin position="470"/>
        <end position="642"/>
    </location>
</feature>
<evidence type="ECO:0000259" key="3">
    <source>
        <dbReference type="Pfam" id="PF04183"/>
    </source>
</evidence>
<accession>A0A7Z7VWP0</accession>
<dbReference type="GO" id="GO:0016881">
    <property type="term" value="F:acid-amino acid ligase activity"/>
    <property type="evidence" value="ECO:0007669"/>
    <property type="project" value="UniProtKB-ARBA"/>
</dbReference>
<gene>
    <name evidence="7" type="primary">iucC_3</name>
    <name evidence="6" type="ORF">C1O36_07530</name>
    <name evidence="7" type="ORF">NCTC12218_00701</name>
</gene>
<dbReference type="PANTHER" id="PTHR34384:SF6">
    <property type="entry name" value="STAPHYLOFERRIN B SYNTHASE"/>
    <property type="match status" value="1"/>
</dbReference>
<feature type="domain" description="Aerobactin siderophore biosynthesis IucA/IucC N-terminal" evidence="3">
    <location>
        <begin position="193"/>
        <end position="429"/>
    </location>
</feature>
<reference evidence="7" key="2">
    <citation type="submission" date="2018-06" db="EMBL/GenBank/DDBJ databases">
        <authorList>
            <consortium name="Pathogen Informatics"/>
            <person name="Doyle S."/>
        </authorList>
    </citation>
    <scope>NUCLEOTIDE SEQUENCE [LARGE SCALE GENOMIC DNA]</scope>
    <source>
        <strain evidence="7">NCTC12218</strain>
    </source>
</reference>
<keyword evidence="7" id="KW-0436">Ligase</keyword>
<dbReference type="Gene3D" id="1.10.510.40">
    <property type="match status" value="1"/>
</dbReference>
<dbReference type="Pfam" id="PF06276">
    <property type="entry name" value="FhuF"/>
    <property type="match status" value="1"/>
</dbReference>
<evidence type="ECO:0000259" key="4">
    <source>
        <dbReference type="Pfam" id="PF06276"/>
    </source>
</evidence>